<dbReference type="GO" id="GO:0005978">
    <property type="term" value="P:glycogen biosynthetic process"/>
    <property type="evidence" value="ECO:0007669"/>
    <property type="project" value="UniProtKB-UniRule"/>
</dbReference>
<evidence type="ECO:0000256" key="3">
    <source>
        <dbReference type="ARBA" id="ARBA00022676"/>
    </source>
</evidence>
<keyword evidence="9" id="KW-1185">Reference proteome</keyword>
<dbReference type="HAMAP" id="MF_00484">
    <property type="entry name" value="Glycogen_synth"/>
    <property type="match status" value="1"/>
</dbReference>
<dbReference type="SUPFAM" id="SSF53756">
    <property type="entry name" value="UDP-Glycosyltransferase/glycogen phosphorylase"/>
    <property type="match status" value="1"/>
</dbReference>
<dbReference type="InterPro" id="IPR011835">
    <property type="entry name" value="GS/SS"/>
</dbReference>
<dbReference type="PANTHER" id="PTHR45825:SF11">
    <property type="entry name" value="ALPHA AMYLASE DOMAIN-CONTAINING PROTEIN"/>
    <property type="match status" value="1"/>
</dbReference>
<comment type="pathway">
    <text evidence="6">Glycan biosynthesis; glycogen biosynthesis.</text>
</comment>
<comment type="catalytic activity">
    <reaction evidence="1 6">
        <text>[(1-&gt;4)-alpha-D-glucosyl](n) + ADP-alpha-D-glucose = [(1-&gt;4)-alpha-D-glucosyl](n+1) + ADP + H(+)</text>
        <dbReference type="Rhea" id="RHEA:18189"/>
        <dbReference type="Rhea" id="RHEA-COMP:9584"/>
        <dbReference type="Rhea" id="RHEA-COMP:9587"/>
        <dbReference type="ChEBI" id="CHEBI:15378"/>
        <dbReference type="ChEBI" id="CHEBI:15444"/>
        <dbReference type="ChEBI" id="CHEBI:57498"/>
        <dbReference type="ChEBI" id="CHEBI:456216"/>
        <dbReference type="EC" id="2.4.1.21"/>
    </reaction>
</comment>
<comment type="similarity">
    <text evidence="2 6">Belongs to the glycosyltransferase 1 family. Bacterial/plant glycogen synthase subfamily.</text>
</comment>
<name>A0A518CWQ4_9BACT</name>
<evidence type="ECO:0000259" key="7">
    <source>
        <dbReference type="Pfam" id="PF08323"/>
    </source>
</evidence>
<dbReference type="UniPathway" id="UPA00164"/>
<feature type="domain" description="Starch synthase catalytic" evidence="7">
    <location>
        <begin position="3"/>
        <end position="244"/>
    </location>
</feature>
<proteinExistence type="inferred from homology"/>
<dbReference type="Proteomes" id="UP000319342">
    <property type="component" value="Chromosome"/>
</dbReference>
<evidence type="ECO:0000256" key="4">
    <source>
        <dbReference type="ARBA" id="ARBA00022679"/>
    </source>
</evidence>
<evidence type="ECO:0000256" key="1">
    <source>
        <dbReference type="ARBA" id="ARBA00001478"/>
    </source>
</evidence>
<gene>
    <name evidence="8" type="primary">glgA1</name>
    <name evidence="6" type="synonym">glgA</name>
    <name evidence="8" type="ORF">Pla163_07490</name>
</gene>
<evidence type="ECO:0000256" key="5">
    <source>
        <dbReference type="ARBA" id="ARBA00023056"/>
    </source>
</evidence>
<dbReference type="EMBL" id="CP036290">
    <property type="protein sequence ID" value="QDU83650.1"/>
    <property type="molecule type" value="Genomic_DNA"/>
</dbReference>
<dbReference type="Gene3D" id="3.40.50.2000">
    <property type="entry name" value="Glycogen Phosphorylase B"/>
    <property type="match status" value="2"/>
</dbReference>
<dbReference type="NCBIfam" id="TIGR02095">
    <property type="entry name" value="glgA"/>
    <property type="match status" value="1"/>
</dbReference>
<feature type="binding site" evidence="6">
    <location>
        <position position="16"/>
    </location>
    <ligand>
        <name>ADP-alpha-D-glucose</name>
        <dbReference type="ChEBI" id="CHEBI:57498"/>
    </ligand>
</feature>
<evidence type="ECO:0000256" key="6">
    <source>
        <dbReference type="HAMAP-Rule" id="MF_00484"/>
    </source>
</evidence>
<dbReference type="RefSeq" id="WP_419186284.1">
    <property type="nucleotide sequence ID" value="NZ_CP036290.1"/>
</dbReference>
<keyword evidence="3 6" id="KW-0328">Glycosyltransferase</keyword>
<reference evidence="8 9" key="1">
    <citation type="submission" date="2019-02" db="EMBL/GenBank/DDBJ databases">
        <title>Deep-cultivation of Planctomycetes and their phenomic and genomic characterization uncovers novel biology.</title>
        <authorList>
            <person name="Wiegand S."/>
            <person name="Jogler M."/>
            <person name="Boedeker C."/>
            <person name="Pinto D."/>
            <person name="Vollmers J."/>
            <person name="Rivas-Marin E."/>
            <person name="Kohn T."/>
            <person name="Peeters S.H."/>
            <person name="Heuer A."/>
            <person name="Rast P."/>
            <person name="Oberbeckmann S."/>
            <person name="Bunk B."/>
            <person name="Jeske O."/>
            <person name="Meyerdierks A."/>
            <person name="Storesund J.E."/>
            <person name="Kallscheuer N."/>
            <person name="Luecker S."/>
            <person name="Lage O.M."/>
            <person name="Pohl T."/>
            <person name="Merkel B.J."/>
            <person name="Hornburger P."/>
            <person name="Mueller R.-W."/>
            <person name="Bruemmer F."/>
            <person name="Labrenz M."/>
            <person name="Spormann A.M."/>
            <person name="Op den Camp H."/>
            <person name="Overmann J."/>
            <person name="Amann R."/>
            <person name="Jetten M.S.M."/>
            <person name="Mascher T."/>
            <person name="Medema M.H."/>
            <person name="Devos D.P."/>
            <person name="Kaster A.-K."/>
            <person name="Ovreas L."/>
            <person name="Rohde M."/>
            <person name="Galperin M.Y."/>
            <person name="Jogler C."/>
        </authorList>
    </citation>
    <scope>NUCLEOTIDE SEQUENCE [LARGE SCALE GENOMIC DNA]</scope>
    <source>
        <strain evidence="8 9">Pla163</strain>
    </source>
</reference>
<comment type="function">
    <text evidence="6">Synthesizes alpha-1,4-glucan chains using ADP-glucose.</text>
</comment>
<evidence type="ECO:0000313" key="9">
    <source>
        <dbReference type="Proteomes" id="UP000319342"/>
    </source>
</evidence>
<dbReference type="CDD" id="cd03791">
    <property type="entry name" value="GT5_Glycogen_synthase_DULL1-like"/>
    <property type="match status" value="1"/>
</dbReference>
<keyword evidence="4 6" id="KW-0808">Transferase</keyword>
<dbReference type="GO" id="GO:0009011">
    <property type="term" value="F:alpha-1,4-glucan glucosyltransferase (ADP-glucose donor) activity"/>
    <property type="evidence" value="ECO:0007669"/>
    <property type="project" value="UniProtKB-UniRule"/>
</dbReference>
<sequence>MVKVAFVTPELQQLVRRTNLASVAQDLARHLRAAGSDTRVFIPWTVELDAEALGELEELPPVTVPDPEEPQTFRIHRGQLGDLPVYLFDHPRFFEGKHPYGDENGPYTDNWRRYACFSRAVLASFPGLGFAPDVIHAMDWTGGILPLIHRLEYLEKPTDHPACRAGTFLSVHNLAMQGTFEREILAKMDIPHEYFRAIEGVELAGKVNFLKAGAEFATVVGTHSPHHAKVIQEKDRGYGLEETFERRKKELIGILNGIDFQAWNPKRDPLLPSQFDASDPKGKSDCKIALQSALQLDVDSDSLLACHIGRWDADSGFDLLAEVMGPLLERDVQIVVMGAGGDDVAKRLRTMETTFVGRMRVLQGYDAAAAHRLMGGSDALLLPSHYQPSNPLFGIALRYGVTPIVYANSGLEHVVPDALENPEEGLGFHFSPYTGEGLLEAALRAAEHYTAPRKWRALVMRCLAQDLSWERAADEYIKAYRRVTRRIRGR</sequence>
<dbReference type="Pfam" id="PF08323">
    <property type="entry name" value="Glyco_transf_5"/>
    <property type="match status" value="1"/>
</dbReference>
<dbReference type="PANTHER" id="PTHR45825">
    <property type="entry name" value="GRANULE-BOUND STARCH SYNTHASE 1, CHLOROPLASTIC/AMYLOPLASTIC"/>
    <property type="match status" value="1"/>
</dbReference>
<dbReference type="EC" id="2.4.1.21" evidence="6"/>
<accession>A0A518CWQ4</accession>
<evidence type="ECO:0000256" key="2">
    <source>
        <dbReference type="ARBA" id="ARBA00010281"/>
    </source>
</evidence>
<dbReference type="InterPro" id="IPR013534">
    <property type="entry name" value="Starch_synth_cat_dom"/>
</dbReference>
<evidence type="ECO:0000313" key="8">
    <source>
        <dbReference type="EMBL" id="QDU83650.1"/>
    </source>
</evidence>
<dbReference type="AlphaFoldDB" id="A0A518CWQ4"/>
<keyword evidence="5 6" id="KW-0320">Glycogen biosynthesis</keyword>
<protein>
    <recommendedName>
        <fullName evidence="6">Glycogen synthase</fullName>
        <ecNumber evidence="6">2.4.1.21</ecNumber>
    </recommendedName>
    <alternativeName>
        <fullName evidence="6">Starch [bacterial glycogen] synthase</fullName>
    </alternativeName>
</protein>
<organism evidence="8 9">
    <name type="scientific">Rohdeia mirabilis</name>
    <dbReference type="NCBI Taxonomy" id="2528008"/>
    <lineage>
        <taxon>Bacteria</taxon>
        <taxon>Pseudomonadati</taxon>
        <taxon>Planctomycetota</taxon>
        <taxon>Planctomycetia</taxon>
        <taxon>Planctomycetia incertae sedis</taxon>
        <taxon>Rohdeia</taxon>
    </lineage>
</organism>
<dbReference type="GO" id="GO:0004373">
    <property type="term" value="F:alpha-1,4-glucan glucosyltransferase (UDP-glucose donor) activity"/>
    <property type="evidence" value="ECO:0007669"/>
    <property type="project" value="InterPro"/>
</dbReference>